<accession>A0A8C7EA81</accession>
<evidence type="ECO:0000256" key="1">
    <source>
        <dbReference type="ARBA" id="ARBA00004651"/>
    </source>
</evidence>
<evidence type="ECO:0000256" key="3">
    <source>
        <dbReference type="ARBA" id="ARBA00022448"/>
    </source>
</evidence>
<evidence type="ECO:0000256" key="4">
    <source>
        <dbReference type="ARBA" id="ARBA00022475"/>
    </source>
</evidence>
<evidence type="ECO:0000256" key="9">
    <source>
        <dbReference type="ARBA" id="ARBA00023136"/>
    </source>
</evidence>
<dbReference type="GO" id="GO:0015252">
    <property type="term" value="F:proton channel activity"/>
    <property type="evidence" value="ECO:0007669"/>
    <property type="project" value="InterPro"/>
</dbReference>
<dbReference type="PANTHER" id="PTHR21522:SF36">
    <property type="entry name" value="PROTON CHANNEL OTOP3"/>
    <property type="match status" value="1"/>
</dbReference>
<comment type="similarity">
    <text evidence="2">Belongs to the otopetrin family.</text>
</comment>
<dbReference type="PANTHER" id="PTHR21522">
    <property type="entry name" value="PROTON CHANNEL OTOP"/>
    <property type="match status" value="1"/>
</dbReference>
<feature type="transmembrane region" description="Helical" evidence="11">
    <location>
        <begin position="486"/>
        <end position="506"/>
    </location>
</feature>
<evidence type="ECO:0000256" key="2">
    <source>
        <dbReference type="ARBA" id="ARBA00006513"/>
    </source>
</evidence>
<evidence type="ECO:0000256" key="6">
    <source>
        <dbReference type="ARBA" id="ARBA00022781"/>
    </source>
</evidence>
<evidence type="ECO:0000256" key="7">
    <source>
        <dbReference type="ARBA" id="ARBA00022989"/>
    </source>
</evidence>
<keyword evidence="13" id="KW-1185">Reference proteome</keyword>
<keyword evidence="3" id="KW-0813">Transport</keyword>
<evidence type="ECO:0000313" key="12">
    <source>
        <dbReference type="Ensembl" id="ENSNPEP00000005283.1"/>
    </source>
</evidence>
<comment type="subcellular location">
    <subcellularLocation>
        <location evidence="1">Cell membrane</location>
        <topology evidence="1">Multi-pass membrane protein</topology>
    </subcellularLocation>
</comment>
<feature type="transmembrane region" description="Helical" evidence="11">
    <location>
        <begin position="60"/>
        <end position="80"/>
    </location>
</feature>
<dbReference type="InterPro" id="IPR004878">
    <property type="entry name" value="Otopetrin"/>
</dbReference>
<reference evidence="12" key="2">
    <citation type="submission" date="2025-09" db="UniProtKB">
        <authorList>
            <consortium name="Ensembl"/>
        </authorList>
    </citation>
    <scope>IDENTIFICATION</scope>
</reference>
<proteinExistence type="inferred from homology"/>
<feature type="transmembrane region" description="Helical" evidence="11">
    <location>
        <begin position="455"/>
        <end position="474"/>
    </location>
</feature>
<keyword evidence="7 11" id="KW-1133">Transmembrane helix</keyword>
<evidence type="ECO:0000256" key="11">
    <source>
        <dbReference type="SAM" id="Phobius"/>
    </source>
</evidence>
<evidence type="ECO:0000256" key="8">
    <source>
        <dbReference type="ARBA" id="ARBA00023065"/>
    </source>
</evidence>
<evidence type="ECO:0000256" key="10">
    <source>
        <dbReference type="ARBA" id="ARBA00023303"/>
    </source>
</evidence>
<dbReference type="Pfam" id="PF03189">
    <property type="entry name" value="Otopetrin"/>
    <property type="match status" value="2"/>
</dbReference>
<organism evidence="12 13">
    <name type="scientific">Nothoprocta perdicaria</name>
    <name type="common">Chilean tinamou</name>
    <name type="synonym">Crypturus perdicarius</name>
    <dbReference type="NCBI Taxonomy" id="30464"/>
    <lineage>
        <taxon>Eukaryota</taxon>
        <taxon>Metazoa</taxon>
        <taxon>Chordata</taxon>
        <taxon>Craniata</taxon>
        <taxon>Vertebrata</taxon>
        <taxon>Euteleostomi</taxon>
        <taxon>Archelosauria</taxon>
        <taxon>Archosauria</taxon>
        <taxon>Dinosauria</taxon>
        <taxon>Saurischia</taxon>
        <taxon>Theropoda</taxon>
        <taxon>Coelurosauria</taxon>
        <taxon>Aves</taxon>
        <taxon>Palaeognathae</taxon>
        <taxon>Tinamiformes</taxon>
        <taxon>Tinamidae</taxon>
        <taxon>Nothoprocta</taxon>
    </lineage>
</organism>
<reference evidence="12" key="1">
    <citation type="submission" date="2025-08" db="UniProtKB">
        <authorList>
            <consortium name="Ensembl"/>
        </authorList>
    </citation>
    <scope>IDENTIFICATION</scope>
</reference>
<keyword evidence="8" id="KW-0406">Ion transport</keyword>
<feature type="transmembrane region" description="Helical" evidence="11">
    <location>
        <begin position="203"/>
        <end position="224"/>
    </location>
</feature>
<name>A0A8C7EA81_NOTPE</name>
<keyword evidence="5 11" id="KW-0812">Transmembrane</keyword>
<feature type="transmembrane region" description="Helical" evidence="11">
    <location>
        <begin position="327"/>
        <end position="350"/>
    </location>
</feature>
<feature type="transmembrane region" description="Helical" evidence="11">
    <location>
        <begin position="289"/>
        <end position="307"/>
    </location>
</feature>
<protein>
    <submittedName>
        <fullName evidence="12">Otopetrin 3</fullName>
    </submittedName>
</protein>
<evidence type="ECO:0000313" key="13">
    <source>
        <dbReference type="Proteomes" id="UP000694420"/>
    </source>
</evidence>
<keyword evidence="6" id="KW-0375">Hydrogen ion transport</keyword>
<sequence length="521" mass="58491">EGEEAAEQPREAPKKQGLPRTTFKAGQLFSGLLAMNVVFLGSAFLSSMIFNHVAITLADVWILLSILKVLCLCWIVYYLLGTSRQPHAVLHRDDHAGPIWLRGKFCFCASFPAFSLSPSTGKIRKSIYFNLDNQRMVKVPFPPPRCGLMLTIATNLLLWLLAVTNDSIHEEIESQLRDVEQRFTILCTCPNTTACKVFQKGYILLYPFSTEFCLVCCSMLYVMWKNVGRRISHHHAPHIKPKFKLQGVVFGPLLGAAAVMIGICVFMMYQIQATGSAPNRQVFVMYYSYYIVLLPLMSAAAVIGTIIHALEKKDLDTLKNPTRSLDVVLLMGAALGQIGMSYFSIVAIVATNPRDLLNSLILSYSVLLIFQHITQNVFIIDGLHRQPFVESIEARHAGHARQHAVGAELPHEETATANSKQEHTQPPLSKEEEVSLSYIHTYSHLSWKRKALREISFFLVLCNIILWIMPTFGAHPVFENGLEKSFYGYSTWFAIVNFGLPLGVFYRMHSVGGLLEVYVTA</sequence>
<keyword evidence="4" id="KW-1003">Cell membrane</keyword>
<feature type="transmembrane region" description="Helical" evidence="11">
    <location>
        <begin position="28"/>
        <end position="54"/>
    </location>
</feature>
<dbReference type="Ensembl" id="ENSNPET00000005415.1">
    <property type="protein sequence ID" value="ENSNPEP00000005283.1"/>
    <property type="gene ID" value="ENSNPEG00000003989.1"/>
</dbReference>
<dbReference type="Proteomes" id="UP000694420">
    <property type="component" value="Unplaced"/>
</dbReference>
<keyword evidence="9 11" id="KW-0472">Membrane</keyword>
<evidence type="ECO:0000256" key="5">
    <source>
        <dbReference type="ARBA" id="ARBA00022692"/>
    </source>
</evidence>
<keyword evidence="10" id="KW-0407">Ion channel</keyword>
<feature type="transmembrane region" description="Helical" evidence="11">
    <location>
        <begin position="245"/>
        <end position="269"/>
    </location>
</feature>
<gene>
    <name evidence="12" type="primary">OTOP3</name>
</gene>
<dbReference type="GO" id="GO:0005886">
    <property type="term" value="C:plasma membrane"/>
    <property type="evidence" value="ECO:0007669"/>
    <property type="project" value="UniProtKB-SubCell"/>
</dbReference>
<dbReference type="AlphaFoldDB" id="A0A8C7EA81"/>